<keyword evidence="4" id="KW-0804">Transcription</keyword>
<evidence type="ECO:0000256" key="4">
    <source>
        <dbReference type="ARBA" id="ARBA00023163"/>
    </source>
</evidence>
<evidence type="ECO:0000256" key="3">
    <source>
        <dbReference type="ARBA" id="ARBA00023125"/>
    </source>
</evidence>
<evidence type="ECO:0000256" key="2">
    <source>
        <dbReference type="ARBA" id="ARBA00023015"/>
    </source>
</evidence>
<dbReference type="FunFam" id="1.10.10.10:FF:000001">
    <property type="entry name" value="LysR family transcriptional regulator"/>
    <property type="match status" value="1"/>
</dbReference>
<dbReference type="GO" id="GO:0003677">
    <property type="term" value="F:DNA binding"/>
    <property type="evidence" value="ECO:0007669"/>
    <property type="project" value="UniProtKB-KW"/>
</dbReference>
<dbReference type="PRINTS" id="PR00039">
    <property type="entry name" value="HTHLYSR"/>
</dbReference>
<dbReference type="Pfam" id="PF00126">
    <property type="entry name" value="HTH_1"/>
    <property type="match status" value="1"/>
</dbReference>
<dbReference type="EMBL" id="AUZX01008105">
    <property type="protein sequence ID" value="EQD56918.1"/>
    <property type="molecule type" value="Genomic_DNA"/>
</dbReference>
<comment type="similarity">
    <text evidence="1">Belongs to the LysR transcriptional regulatory family.</text>
</comment>
<protein>
    <submittedName>
        <fullName evidence="6">Bacterial regulatory protein, LysR domain protein</fullName>
    </submittedName>
</protein>
<feature type="domain" description="HTH lysR-type" evidence="5">
    <location>
        <begin position="1"/>
        <end position="58"/>
    </location>
</feature>
<dbReference type="SUPFAM" id="SSF46785">
    <property type="entry name" value="Winged helix' DNA-binding domain"/>
    <property type="match status" value="1"/>
</dbReference>
<dbReference type="InterPro" id="IPR000847">
    <property type="entry name" value="LysR_HTH_N"/>
</dbReference>
<dbReference type="PROSITE" id="PS50931">
    <property type="entry name" value="HTH_LYSR"/>
    <property type="match status" value="1"/>
</dbReference>
<evidence type="ECO:0000256" key="1">
    <source>
        <dbReference type="ARBA" id="ARBA00009437"/>
    </source>
</evidence>
<accession>T1AK57</accession>
<evidence type="ECO:0000313" key="6">
    <source>
        <dbReference type="EMBL" id="EQD56918.1"/>
    </source>
</evidence>
<gene>
    <name evidence="6" type="ORF">B1A_11346</name>
</gene>
<sequence length="104" mass="11881">MTIRDFRYLIAVADCLNFHEAARRCHVTQSTLSIQLRKLEGYLGAECFERNRGGVRVTPAGRELVRHARDLLESFERMRRIGATFKRTHEQEQAAVPVSGFSCA</sequence>
<dbReference type="GO" id="GO:0003700">
    <property type="term" value="F:DNA-binding transcription factor activity"/>
    <property type="evidence" value="ECO:0007669"/>
    <property type="project" value="InterPro"/>
</dbReference>
<dbReference type="Gene3D" id="1.10.10.10">
    <property type="entry name" value="Winged helix-like DNA-binding domain superfamily/Winged helix DNA-binding domain"/>
    <property type="match status" value="1"/>
</dbReference>
<dbReference type="InterPro" id="IPR036390">
    <property type="entry name" value="WH_DNA-bd_sf"/>
</dbReference>
<keyword evidence="3" id="KW-0238">DNA-binding</keyword>
<keyword evidence="2" id="KW-0805">Transcription regulation</keyword>
<dbReference type="InterPro" id="IPR036388">
    <property type="entry name" value="WH-like_DNA-bd_sf"/>
</dbReference>
<proteinExistence type="inferred from homology"/>
<dbReference type="PANTHER" id="PTHR30346:SF26">
    <property type="entry name" value="HYDROGEN PEROXIDE-INDUCIBLE GENES ACTIVATOR"/>
    <property type="match status" value="1"/>
</dbReference>
<comment type="caution">
    <text evidence="6">The sequence shown here is derived from an EMBL/GenBank/DDBJ whole genome shotgun (WGS) entry which is preliminary data.</text>
</comment>
<dbReference type="GO" id="GO:0032993">
    <property type="term" value="C:protein-DNA complex"/>
    <property type="evidence" value="ECO:0007669"/>
    <property type="project" value="TreeGrafter"/>
</dbReference>
<organism evidence="6">
    <name type="scientific">mine drainage metagenome</name>
    <dbReference type="NCBI Taxonomy" id="410659"/>
    <lineage>
        <taxon>unclassified sequences</taxon>
        <taxon>metagenomes</taxon>
        <taxon>ecological metagenomes</taxon>
    </lineage>
</organism>
<name>T1AK57_9ZZZZ</name>
<evidence type="ECO:0000259" key="5">
    <source>
        <dbReference type="PROSITE" id="PS50931"/>
    </source>
</evidence>
<dbReference type="AlphaFoldDB" id="T1AK57"/>
<reference evidence="6" key="1">
    <citation type="submission" date="2013-08" db="EMBL/GenBank/DDBJ databases">
        <authorList>
            <person name="Mendez C."/>
            <person name="Richter M."/>
            <person name="Ferrer M."/>
            <person name="Sanchez J."/>
        </authorList>
    </citation>
    <scope>NUCLEOTIDE SEQUENCE</scope>
</reference>
<reference evidence="6" key="2">
    <citation type="journal article" date="2014" name="ISME J.">
        <title>Microbial stratification in low pH oxic and suboxic macroscopic growths along an acid mine drainage.</title>
        <authorList>
            <person name="Mendez-Garcia C."/>
            <person name="Mesa V."/>
            <person name="Sprenger R.R."/>
            <person name="Richter M."/>
            <person name="Diez M.S."/>
            <person name="Solano J."/>
            <person name="Bargiela R."/>
            <person name="Golyshina O.V."/>
            <person name="Manteca A."/>
            <person name="Ramos J.L."/>
            <person name="Gallego J.R."/>
            <person name="Llorente I."/>
            <person name="Martins Dos Santos V.A."/>
            <person name="Jensen O.N."/>
            <person name="Pelaez A.I."/>
            <person name="Sanchez J."/>
            <person name="Ferrer M."/>
        </authorList>
    </citation>
    <scope>NUCLEOTIDE SEQUENCE</scope>
</reference>
<dbReference type="PANTHER" id="PTHR30346">
    <property type="entry name" value="TRANSCRIPTIONAL DUAL REGULATOR HCAR-RELATED"/>
    <property type="match status" value="1"/>
</dbReference>